<dbReference type="STRING" id="582515.KR51_00010980"/>
<dbReference type="Proteomes" id="UP000016960">
    <property type="component" value="Unassembled WGS sequence"/>
</dbReference>
<evidence type="ECO:0000256" key="2">
    <source>
        <dbReference type="SAM" id="SignalP"/>
    </source>
</evidence>
<dbReference type="EMBL" id="ASSJ01000030">
    <property type="protein sequence ID" value="ERN42169.1"/>
    <property type="molecule type" value="Genomic_DNA"/>
</dbReference>
<keyword evidence="4" id="KW-1185">Reference proteome</keyword>
<evidence type="ECO:0000313" key="3">
    <source>
        <dbReference type="EMBL" id="ERN42169.1"/>
    </source>
</evidence>
<dbReference type="InParanoid" id="U5DNJ0"/>
<accession>U5DNJ0</accession>
<dbReference type="RefSeq" id="WP_022605463.1">
    <property type="nucleotide sequence ID" value="NZ_ASSJ01000030.1"/>
</dbReference>
<comment type="caution">
    <text evidence="3">The sequence shown here is derived from an EMBL/GenBank/DDBJ whole genome shotgun (WGS) entry which is preliminary data.</text>
</comment>
<keyword evidence="2" id="KW-0732">Signal</keyword>
<feature type="signal peptide" evidence="2">
    <location>
        <begin position="1"/>
        <end position="21"/>
    </location>
</feature>
<protein>
    <recommendedName>
        <fullName evidence="5">Secreted protein</fullName>
    </recommendedName>
</protein>
<evidence type="ECO:0008006" key="5">
    <source>
        <dbReference type="Google" id="ProtNLM"/>
    </source>
</evidence>
<feature type="region of interest" description="Disordered" evidence="1">
    <location>
        <begin position="29"/>
        <end position="104"/>
    </location>
</feature>
<feature type="chain" id="PRO_5004658980" description="Secreted protein" evidence="2">
    <location>
        <begin position="22"/>
        <end position="104"/>
    </location>
</feature>
<reference evidence="3 4" key="1">
    <citation type="submission" date="2013-05" db="EMBL/GenBank/DDBJ databases">
        <title>Draft genome sequence of Rubidibacter lacunae KORDI 51-2.</title>
        <authorList>
            <person name="Choi D.H."/>
            <person name="Noh J.H."/>
            <person name="Kwon K.-K."/>
            <person name="Lee J.-H."/>
            <person name="Ryu J.-Y."/>
        </authorList>
    </citation>
    <scope>NUCLEOTIDE SEQUENCE [LARGE SCALE GENOMIC DNA]</scope>
    <source>
        <strain evidence="3 4">KORDI 51-2</strain>
    </source>
</reference>
<evidence type="ECO:0000313" key="4">
    <source>
        <dbReference type="Proteomes" id="UP000016960"/>
    </source>
</evidence>
<feature type="compositionally biased region" description="Acidic residues" evidence="1">
    <location>
        <begin position="82"/>
        <end position="93"/>
    </location>
</feature>
<sequence length="104" mass="10602">MNLLCYSSALTIALASSLLWAPLALSQSQPASELSAPGDSSDLNDIEAGSSGGERDLLRMPPALDLDEEDAIDPANNGVDPQADDDLVGDDDSAAGGTVPVLSF</sequence>
<evidence type="ECO:0000256" key="1">
    <source>
        <dbReference type="SAM" id="MobiDB-lite"/>
    </source>
</evidence>
<organism evidence="3 4">
    <name type="scientific">Rubidibacter lacunae KORDI 51-2</name>
    <dbReference type="NCBI Taxonomy" id="582515"/>
    <lineage>
        <taxon>Bacteria</taxon>
        <taxon>Bacillati</taxon>
        <taxon>Cyanobacteriota</taxon>
        <taxon>Cyanophyceae</taxon>
        <taxon>Oscillatoriophycideae</taxon>
        <taxon>Chroococcales</taxon>
        <taxon>Aphanothecaceae</taxon>
        <taxon>Rubidibacter</taxon>
    </lineage>
</organism>
<gene>
    <name evidence="3" type="ORF">KR51_00010980</name>
</gene>
<dbReference type="AlphaFoldDB" id="U5DNJ0"/>
<proteinExistence type="predicted"/>
<name>U5DNJ0_9CHRO</name>